<evidence type="ECO:0000313" key="1">
    <source>
        <dbReference type="EMBL" id="RIE04303.1"/>
    </source>
</evidence>
<gene>
    <name evidence="1" type="ORF">D3H35_06735</name>
</gene>
<protein>
    <submittedName>
        <fullName evidence="1">Acyltransferase</fullName>
    </submittedName>
</protein>
<dbReference type="PANTHER" id="PTHR23416">
    <property type="entry name" value="SIALIC ACID SYNTHASE-RELATED"/>
    <property type="match status" value="1"/>
</dbReference>
<name>A0A398CP12_9BACL</name>
<dbReference type="CDD" id="cd04647">
    <property type="entry name" value="LbH_MAT_like"/>
    <property type="match status" value="1"/>
</dbReference>
<dbReference type="EMBL" id="QXJM01000027">
    <property type="protein sequence ID" value="RIE04303.1"/>
    <property type="molecule type" value="Genomic_DNA"/>
</dbReference>
<dbReference type="Gene3D" id="2.160.10.10">
    <property type="entry name" value="Hexapeptide repeat proteins"/>
    <property type="match status" value="1"/>
</dbReference>
<dbReference type="InterPro" id="IPR001451">
    <property type="entry name" value="Hexapep"/>
</dbReference>
<reference evidence="1 2" key="1">
    <citation type="submission" date="2018-09" db="EMBL/GenBank/DDBJ databases">
        <title>Cohnella cavernae sp. nov., isolated from a karst cave.</title>
        <authorList>
            <person name="Zhu H."/>
        </authorList>
    </citation>
    <scope>NUCLEOTIDE SEQUENCE [LARGE SCALE GENOMIC DNA]</scope>
    <source>
        <strain evidence="1 2">K2E09-144</strain>
    </source>
</reference>
<dbReference type="AlphaFoldDB" id="A0A398CP12"/>
<dbReference type="InterPro" id="IPR011004">
    <property type="entry name" value="Trimer_LpxA-like_sf"/>
</dbReference>
<keyword evidence="1" id="KW-0012">Acyltransferase</keyword>
<dbReference type="Proteomes" id="UP000266340">
    <property type="component" value="Unassembled WGS sequence"/>
</dbReference>
<dbReference type="SUPFAM" id="SSF51161">
    <property type="entry name" value="Trimeric LpxA-like enzymes"/>
    <property type="match status" value="1"/>
</dbReference>
<sequence length="187" mass="21020">MKRYIRAMMCIVTSLIRFGIIKVFNFKNFNFAYLQLISPLCQVEMQRDSKLSLGKMIRARSGSKIRVRTNGEIFIGNNTSFNHGCMLTCYDKIKIGKDVQFGPNVLIFDHDHDFKTPSGLKNLLYVTAPVEIGDNVWIGANVVILMGTKIGNNCVVGAGSIIKGNFPDNTVIVQKRETTVTEYNFNL</sequence>
<dbReference type="PANTHER" id="PTHR23416:SF78">
    <property type="entry name" value="LIPOPOLYSACCHARIDE BIOSYNTHESIS O-ACETYL TRANSFERASE WBBJ-RELATED"/>
    <property type="match status" value="1"/>
</dbReference>
<dbReference type="InterPro" id="IPR051159">
    <property type="entry name" value="Hexapeptide_acetyltransf"/>
</dbReference>
<dbReference type="RefSeq" id="WP_119148344.1">
    <property type="nucleotide sequence ID" value="NZ_JBHSOV010000042.1"/>
</dbReference>
<keyword evidence="2" id="KW-1185">Reference proteome</keyword>
<dbReference type="OrthoDB" id="9812571at2"/>
<organism evidence="1 2">
    <name type="scientific">Cohnella faecalis</name>
    <dbReference type="NCBI Taxonomy" id="2315694"/>
    <lineage>
        <taxon>Bacteria</taxon>
        <taxon>Bacillati</taxon>
        <taxon>Bacillota</taxon>
        <taxon>Bacilli</taxon>
        <taxon>Bacillales</taxon>
        <taxon>Paenibacillaceae</taxon>
        <taxon>Cohnella</taxon>
    </lineage>
</organism>
<comment type="caution">
    <text evidence="1">The sequence shown here is derived from an EMBL/GenBank/DDBJ whole genome shotgun (WGS) entry which is preliminary data.</text>
</comment>
<dbReference type="GO" id="GO:0016746">
    <property type="term" value="F:acyltransferase activity"/>
    <property type="evidence" value="ECO:0007669"/>
    <property type="project" value="UniProtKB-KW"/>
</dbReference>
<accession>A0A398CP12</accession>
<keyword evidence="1" id="KW-0808">Transferase</keyword>
<dbReference type="Pfam" id="PF14602">
    <property type="entry name" value="Hexapep_2"/>
    <property type="match status" value="1"/>
</dbReference>
<evidence type="ECO:0000313" key="2">
    <source>
        <dbReference type="Proteomes" id="UP000266340"/>
    </source>
</evidence>
<proteinExistence type="predicted"/>